<dbReference type="InterPro" id="IPR023152">
    <property type="entry name" value="RasGAP_CS"/>
</dbReference>
<comment type="caution">
    <text evidence="6">The sequence shown here is derived from an EMBL/GenBank/DDBJ whole genome shotgun (WGS) entry which is preliminary data.</text>
</comment>
<dbReference type="InterPro" id="IPR036865">
    <property type="entry name" value="CRAL-TRIO_dom_sf"/>
</dbReference>
<dbReference type="SMART" id="SM00323">
    <property type="entry name" value="RasGAP"/>
    <property type="match status" value="1"/>
</dbReference>
<organism evidence="6 7">
    <name type="scientific">Rhizopus oryzae</name>
    <name type="common">Mucormycosis agent</name>
    <name type="synonym">Rhizopus arrhizus var. delemar</name>
    <dbReference type="NCBI Taxonomy" id="64495"/>
    <lineage>
        <taxon>Eukaryota</taxon>
        <taxon>Fungi</taxon>
        <taxon>Fungi incertae sedis</taxon>
        <taxon>Mucoromycota</taxon>
        <taxon>Mucoromycotina</taxon>
        <taxon>Mucoromycetes</taxon>
        <taxon>Mucorales</taxon>
        <taxon>Mucorineae</taxon>
        <taxon>Rhizopodaceae</taxon>
        <taxon>Rhizopus</taxon>
    </lineage>
</organism>
<sequence length="2573" mass="293370">MRSSAKLIGNLAHRVATRLPYKSGKPIEAVEQDPVVKQTVAAIIEISKYKLSVIANTLGYVLEDVAKEHQIYEQNVPIEIMQSKLFILRLLSACMQHHWQYSYEQEKKKNPNISLNKPMLHVKPLDTPLVAFMLTLLNRYTAQYHLAEENNPDLTMRQIYDYDKTKYKYEDIRTSLITDIYKASGKIFYYVSSSNWDACYAKIKQAVLSLGSTNRVSDEIPHEIRMLEFSCLNREKLQIVFKELNPYYLHMGIQGKLLFSRLIRKAIWRWIETCPEEFDEATKTNTLSDSELLFDMCNSAADSPKMRSILWPLQTILLVLSPQFMMQAFMDQATNRRANFMILLRKSLQTTRSLDLASICYVDICKAATYIPPDNESILRLMVADVESDLRSKVWDFSNFFCNDTTSSTLGFTIDMQTLATDFLLSRIKLNKEDAIKTLVPPIVEESTPIMIKSALVKSCLAIMLEENRLPWNPTIKSLYDGLCAPLRKLFLQAVQDEMYTRSKENNLTNHRSRVELLVDMLRLYRTDLSIAILGDGDRVEQNSALMKGLATLLTHPAQVVRQAAGEVLIKLHQSDNILRWTPNSDNVHHFWKITSSAIMVICRCMLDTNSDKEMQMFLLMVLVKLLKARLGFIKHKQSLFTLDTSYIKEKLQSTISLEIAFLILLNSAHKEICDEIFDCMTVFGQELSMVDVFEEGINTQTMARNLKVFSSISVENHQFLGRKAQQKRARQCLQILSHHTVCCFAAWEEAWKRWKMLTPFVNRAQQDYENDSSEASNGHHKKTTPVGRNERTKNNTASAISPVSKLQHNFEMYEEKSTEWQNFTGFLAALGGCCLTKEKEMNENVGYSLDYSKKIANGPLAMVDGFIAEMIEMLVSSNVYVREGVKDTLGNDLSSSLLVLLFRHLEDRMKKCFDSNGQAIHTSENEIFVEQLVLVLRLILDRLVNPGDYLLSIDFSTLVDQILDYLARMSNTYVTLRIKIKACILIEALMQKKESIIIQNSIMLRNKMLEVLVEWTSHVSLVRKTYEGETNVERLQRDLDQACLKSIVSVLHQLPLQPLDNVRPSEVPVVKSKLFLKRFNFFRNILDGYKRAEREIMVMQQKGSLAKVAMESYQDITQMKDLAILAMSNLLSANVEAGLKYSLSMGYDDDQKTRTSFMQVLTNILDQGTEFEMLAENVVTDRYEKLIDMLVDVDMEIALTLCDVCPSSEISGLAEILLICFESRGKIIQLLKAIIDREVTMTEQEATLFRGTTMATRILSIYAKFTCVDYIRITLLPVMEFINNLPEDQLTWELDPQKLNPHENVINNKQNVLRVTENLLEAICSSVNNAPMIFRQELGLICDSVSSRFPEAKYTAVGGFVFLRLFGPAILSPENAGFAKNAVPKSTNARKALLQATRIIQNLANNVLFGAKEPHMVSLNDFLTNNIYRMTSFLRCISTLPKDRPEIAEATLGMDQADYPRLHKYLVNNFERVSRELTSRYLAKGASTKDLLRCKKNLDHFSTILAQLGRPSESTTTTDTLHTKNYVAVNNNHSYSDFMRRNAHRDLSVISKEHSFYLAGKSKEGRPVFYLFTRTLDYHNTDYELLTYYMLRVMGPYLNAPFELMYDTTGFTLDNAIPIHWLSQFFLMIFSDMNDYLVAIHILNPTTYLYRHMLKLPRTVLNKFVKRLHLYSSLSELNEKIPISEFRLSKTTVGIEKDPCITVYPVTRLTNQRTSVPVIVKIGPEEVQVITMKKQEIFDNYYVILRDVHHISELEDITGLLSLKSDHGEGISIKYDRGKSTMVLLSPQRDIILSSLRRSKQRYEESRPSSMNERTIRPNDVPGRLLNMALVNVGSNDPALRVAAYNLLYSLSLSFKFDIGNQLFNAKDLCIPSNSTDFIVSISERLAQSELHLTLEFLDEALEGLSKSSESMQQLCLDYMVPWWHNLENFIRYNPGEEVSSITKIKELIISLIDMTINKVELYKHVQAKVWEVLAKVDDIANIVIDCFVQYSVEKGVGSVEAEMIADTLVTMSSVLIRGKLISRMRRAIEGTSIQPCRKLIEHKSWSEITVLLRFILMLSFNSFGVTMDHLPEIYHIVTVLVATGPTFIRSSVHKLVVNTIHNLCTTDGYLPEENRRKLHYILNDVCDSKNRVLFGLTKQMANAFTITAETINDYADNVNLSYLQNIVKLLMDTLTYGAATVDIANRWRARWMGLVTSTAFYFNPAVQPRSFVVLGCLAQDEVDDDLLYQILVAFKGALAIFVETEPNLIMSITMCLTNLIDNLPSNSRYLLHLFWLAVGLIQIGHPTIFQTAVEFLHAVIRALDARDMFIRRPIEKVLLEARANLEYCALELDKACGVNFDDYFSFAIAVIILKGLNYCENKDVVYRCLCAFLIIDSKQFRQQEYIEAYTLGYLTGLIPFSAKENGLTEMLQIAGCSENINLGSPNAGLFDFLRIPDNNTALLFVSLLVTLLNTSENESEKVFLYNLLADAANTIPEAFSLAYEPLLPKMNQIMINSQNYELLESVKNILLTACSESVFAFNSVQKRTQKCCLDDLGFLSLLDPTLGTITTNVTLNAKLASRLLGAITDQQ</sequence>
<dbReference type="OrthoDB" id="28245at2759"/>
<dbReference type="SUPFAM" id="SSF52087">
    <property type="entry name" value="CRAL/TRIO domain"/>
    <property type="match status" value="1"/>
</dbReference>
<dbReference type="InterPro" id="IPR016024">
    <property type="entry name" value="ARM-type_fold"/>
</dbReference>
<feature type="domain" description="CRAL-TRIO" evidence="5">
    <location>
        <begin position="1547"/>
        <end position="1701"/>
    </location>
</feature>
<protein>
    <recommendedName>
        <fullName evidence="8">Ras-GAP domain-containing protein</fullName>
    </recommendedName>
</protein>
<dbReference type="Pfam" id="PF00616">
    <property type="entry name" value="RasGAP"/>
    <property type="match status" value="1"/>
</dbReference>
<dbReference type="CDD" id="cd00170">
    <property type="entry name" value="SEC14"/>
    <property type="match status" value="1"/>
</dbReference>
<evidence type="ECO:0000256" key="1">
    <source>
        <dbReference type="ARBA" id="ARBA00022468"/>
    </source>
</evidence>
<dbReference type="InterPro" id="IPR001936">
    <property type="entry name" value="RasGAP_dom"/>
</dbReference>
<evidence type="ECO:0008006" key="8">
    <source>
        <dbReference type="Google" id="ProtNLM"/>
    </source>
</evidence>
<dbReference type="PANTHER" id="PTHR10194">
    <property type="entry name" value="RAS GTPASE-ACTIVATING PROTEINS"/>
    <property type="match status" value="1"/>
</dbReference>
<evidence type="ECO:0000256" key="3">
    <source>
        <dbReference type="SAM" id="MobiDB-lite"/>
    </source>
</evidence>
<feature type="region of interest" description="Disordered" evidence="3">
    <location>
        <begin position="769"/>
        <end position="799"/>
    </location>
</feature>
<dbReference type="Gene3D" id="1.10.506.10">
    <property type="entry name" value="GTPase Activation - p120gap, domain 1"/>
    <property type="match status" value="2"/>
</dbReference>
<dbReference type="InterPro" id="IPR011993">
    <property type="entry name" value="PH-like_dom_sf"/>
</dbReference>
<reference evidence="6" key="1">
    <citation type="journal article" date="2020" name="Microb. Genom.">
        <title>Genetic diversity of clinical and environmental Mucorales isolates obtained from an investigation of mucormycosis cases among solid organ transplant recipients.</title>
        <authorList>
            <person name="Nguyen M.H."/>
            <person name="Kaul D."/>
            <person name="Muto C."/>
            <person name="Cheng S.J."/>
            <person name="Richter R.A."/>
            <person name="Bruno V.M."/>
            <person name="Liu G."/>
            <person name="Beyhan S."/>
            <person name="Sundermann A.J."/>
            <person name="Mounaud S."/>
            <person name="Pasculle A.W."/>
            <person name="Nierman W.C."/>
            <person name="Driscoll E."/>
            <person name="Cumbie R."/>
            <person name="Clancy C.J."/>
            <person name="Dupont C.L."/>
        </authorList>
    </citation>
    <scope>NUCLEOTIDE SEQUENCE</scope>
    <source>
        <strain evidence="6">GL16</strain>
    </source>
</reference>
<gene>
    <name evidence="6" type="ORF">G6F51_007092</name>
</gene>
<evidence type="ECO:0000313" key="7">
    <source>
        <dbReference type="Proteomes" id="UP000717996"/>
    </source>
</evidence>
<dbReference type="PROSITE" id="PS50018">
    <property type="entry name" value="RAS_GTPASE_ACTIV_2"/>
    <property type="match status" value="1"/>
</dbReference>
<dbReference type="PROSITE" id="PS50191">
    <property type="entry name" value="CRAL_TRIO"/>
    <property type="match status" value="1"/>
</dbReference>
<dbReference type="PROSITE" id="PS00509">
    <property type="entry name" value="RAS_GTPASE_ACTIV_1"/>
    <property type="match status" value="1"/>
</dbReference>
<evidence type="ECO:0000313" key="6">
    <source>
        <dbReference type="EMBL" id="KAG1542752.1"/>
    </source>
</evidence>
<dbReference type="SUPFAM" id="SSF48350">
    <property type="entry name" value="GTPase activation domain, GAP"/>
    <property type="match status" value="1"/>
</dbReference>
<dbReference type="InterPro" id="IPR039360">
    <property type="entry name" value="Ras_GTPase"/>
</dbReference>
<dbReference type="SUPFAM" id="SSF48371">
    <property type="entry name" value="ARM repeat"/>
    <property type="match status" value="1"/>
</dbReference>
<accession>A0A9P6Y9Q2</accession>
<dbReference type="GO" id="GO:0005096">
    <property type="term" value="F:GTPase activator activity"/>
    <property type="evidence" value="ECO:0007669"/>
    <property type="project" value="UniProtKB-KW"/>
</dbReference>
<dbReference type="Gene3D" id="2.30.29.30">
    <property type="entry name" value="Pleckstrin-homology domain (PH domain)/Phosphotyrosine-binding domain (PTB)"/>
    <property type="match status" value="1"/>
</dbReference>
<keyword evidence="2" id="KW-0597">Phosphoprotein</keyword>
<dbReference type="InterPro" id="IPR008936">
    <property type="entry name" value="Rho_GTPase_activation_prot"/>
</dbReference>
<dbReference type="InterPro" id="IPR001251">
    <property type="entry name" value="CRAL-TRIO_dom"/>
</dbReference>
<evidence type="ECO:0000259" key="4">
    <source>
        <dbReference type="PROSITE" id="PS50018"/>
    </source>
</evidence>
<dbReference type="Pfam" id="PF13716">
    <property type="entry name" value="CRAL_TRIO_2"/>
    <property type="match status" value="1"/>
</dbReference>
<keyword evidence="1" id="KW-0343">GTPase activation</keyword>
<evidence type="ECO:0000256" key="2">
    <source>
        <dbReference type="ARBA" id="ARBA00022553"/>
    </source>
</evidence>
<dbReference type="Proteomes" id="UP000717996">
    <property type="component" value="Unassembled WGS sequence"/>
</dbReference>
<name>A0A9P6Y9Q2_RHIOR</name>
<dbReference type="PANTHER" id="PTHR10194:SF142">
    <property type="entry name" value="NEUROFIBROMIN"/>
    <property type="match status" value="1"/>
</dbReference>
<evidence type="ECO:0000259" key="5">
    <source>
        <dbReference type="PROSITE" id="PS50191"/>
    </source>
</evidence>
<dbReference type="Gene3D" id="3.40.525.10">
    <property type="entry name" value="CRAL-TRIO lipid binding domain"/>
    <property type="match status" value="1"/>
</dbReference>
<feature type="domain" description="Ras-GAP" evidence="4">
    <location>
        <begin position="1210"/>
        <end position="1406"/>
    </location>
</feature>
<proteinExistence type="predicted"/>
<dbReference type="EMBL" id="JAANIT010001024">
    <property type="protein sequence ID" value="KAG1542752.1"/>
    <property type="molecule type" value="Genomic_DNA"/>
</dbReference>